<sequence length="100" mass="11045">MRRSTRNGFALDEMNSMELASKYALQIRDLALQADAGEDMIEALNFTLSHAKRDLGSVASAPAVACQQQLFSFMRDISEGASAVMYNAVLNWAIRDLEQS</sequence>
<dbReference type="AlphaFoldDB" id="D8IQU5"/>
<name>D8IQU5_HERSS</name>
<evidence type="ECO:0000313" key="2">
    <source>
        <dbReference type="Proteomes" id="UP000000329"/>
    </source>
</evidence>
<dbReference type="Proteomes" id="UP000000329">
    <property type="component" value="Chromosome"/>
</dbReference>
<accession>D8IQU5</accession>
<evidence type="ECO:0000313" key="1">
    <source>
        <dbReference type="EMBL" id="ADJ63206.1"/>
    </source>
</evidence>
<gene>
    <name evidence="1" type="ordered locus">Hsero_1693</name>
</gene>
<protein>
    <submittedName>
        <fullName evidence="1">Uncharacterized protein</fullName>
    </submittedName>
</protein>
<organism evidence="1 2">
    <name type="scientific">Herbaspirillum seropedicae (strain SmR1)</name>
    <dbReference type="NCBI Taxonomy" id="757424"/>
    <lineage>
        <taxon>Bacteria</taxon>
        <taxon>Pseudomonadati</taxon>
        <taxon>Pseudomonadota</taxon>
        <taxon>Betaproteobacteria</taxon>
        <taxon>Burkholderiales</taxon>
        <taxon>Oxalobacteraceae</taxon>
        <taxon>Herbaspirillum</taxon>
    </lineage>
</organism>
<dbReference type="KEGG" id="hse:Hsero_1693"/>
<dbReference type="EMBL" id="CP002039">
    <property type="protein sequence ID" value="ADJ63206.1"/>
    <property type="molecule type" value="Genomic_DNA"/>
</dbReference>
<keyword evidence="2" id="KW-1185">Reference proteome</keyword>
<dbReference type="HOGENOM" id="CLU_2301993_0_0_4"/>
<proteinExistence type="predicted"/>
<reference evidence="1 2" key="1">
    <citation type="submission" date="2010-04" db="EMBL/GenBank/DDBJ databases">
        <title>The genome of Herbaspirillum seropedicae SmR1, an endophytic, nitrogen-fixing, plant-growth promoting beta-Proteobacteria.</title>
        <authorList>
            <person name="Pedrosa F.O."/>
            <person name="Monteiro R.A."/>
            <person name="Wassem R."/>
            <person name="Cruz L.M."/>
            <person name="Ayub R.A."/>
            <person name="Colauto N.B."/>
            <person name="Fernandez M.A."/>
            <person name="Fungaro M.H.P."/>
            <person name="Grisard E.C."/>
            <person name="Hungria M."/>
            <person name="Madeira H.M.F."/>
            <person name="Nodari R.O."/>
            <person name="Osaku C.A."/>
            <person name="Petzl-Erler M.L."/>
            <person name="Terenzi H."/>
            <person name="Vieira L.G.E."/>
            <person name="Almeida M.I.M."/>
            <person name="Alves L.R."/>
            <person name="Arantes O.M.N."/>
            <person name="Balsanelli E."/>
            <person name="Barcellos F.G."/>
            <person name="Baura V.A."/>
            <person name="Binde D.R."/>
            <person name="Campo R.J."/>
            <person name="Chubatsu L.S."/>
            <person name="Chueire L.M.O."/>
            <person name="Ciferri R.R."/>
            <person name="Correa L.C."/>
            <person name="da Conceicao Silva J.L."/>
            <person name="Dabul A.N.G."/>
            <person name="Dambros B.P."/>
            <person name="Faoro H."/>
            <person name="Favetti A."/>
            <person name="Friedermann G."/>
            <person name="Furlaneto M.C."/>
            <person name="Gasques L.S."/>
            <person name="Gimenes C.C.T."/>
            <person name="Gioppo N.M.R."/>
            <person name="Glienke-Blanco C."/>
            <person name="Godoy L.P."/>
            <person name="Guerra M.P."/>
            <person name="Karp S."/>
            <person name="Kava-Cordeiro V."/>
            <person name="Margarido V.P."/>
            <person name="Mathioni S.M."/>
            <person name="Menck-Soares M.A."/>
            <person name="Murace N.K."/>
            <person name="Nicolas M.F."/>
            <person name="Oliveira C.E.C."/>
            <person name="Pagnan N.A.B."/>
            <person name="Pamphile J.A."/>
            <person name="Patussi E.V."/>
            <person name="Pereira L.F.P."/>
            <person name="Pereira-Ferrari L."/>
            <person name="Pinto F.G.S."/>
            <person name="Precoma C."/>
            <person name="Prioli A.J."/>
            <person name="Prioli S.M.A.P."/>
            <person name="Raittz R.T."/>
            <person name="Ramos H.J.O."/>
            <person name="Ribeiro E.M.S.F."/>
            <person name="Rigo L.U."/>
            <person name="Rocha C.L.M.S.C."/>
            <person name="Rocha S.N."/>
            <person name="Santos K."/>
            <person name="Satori D."/>
            <person name="Silva A.G."/>
            <person name="Simao R.C.G."/>
            <person name="Soares M.A.M."/>
            <person name="Souza E.M."/>
            <person name="Steffens M.B.R."/>
            <person name="Steindel M."/>
            <person name="Tadra-Sfeir M.Z."/>
            <person name="Takahashi E.K."/>
            <person name="Torres R.A."/>
            <person name="Valle J.S."/>
            <person name="Vernal J.I."/>
            <person name="Vilas-Boas L.A."/>
            <person name="Watanabe M.A.E."/>
            <person name="Weiss V.A."/>
            <person name="Yates M.A."/>
            <person name="Souza E.M."/>
        </authorList>
    </citation>
    <scope>NUCLEOTIDE SEQUENCE [LARGE SCALE GENOMIC DNA]</scope>
    <source>
        <strain evidence="1 2">SmR1</strain>
    </source>
</reference>